<organism evidence="1 2">
    <name type="scientific">Bifidobacterium imperatoris</name>
    <dbReference type="NCBI Taxonomy" id="2020965"/>
    <lineage>
        <taxon>Bacteria</taxon>
        <taxon>Bacillati</taxon>
        <taxon>Actinomycetota</taxon>
        <taxon>Actinomycetes</taxon>
        <taxon>Bifidobacteriales</taxon>
        <taxon>Bifidobacteriaceae</taxon>
        <taxon>Bifidobacterium</taxon>
    </lineage>
</organism>
<sequence length="33" mass="3698">MSNVRRFMECAAFLAVLLILELYAAVTGDHDMP</sequence>
<reference evidence="1 2" key="1">
    <citation type="submission" date="2017-07" db="EMBL/GenBank/DDBJ databases">
        <title>Bifidobacterium novel species.</title>
        <authorList>
            <person name="Lugli G.A."/>
            <person name="Milani C."/>
            <person name="Duranti S."/>
            <person name="Mangifesta M."/>
        </authorList>
    </citation>
    <scope>NUCLEOTIDE SEQUENCE [LARGE SCALE GENOMIC DNA]</scope>
    <source>
        <strain evidence="1 2">45</strain>
    </source>
</reference>
<name>A0A2N5IQG1_9BIFI</name>
<dbReference type="AlphaFoldDB" id="A0A2N5IQG1"/>
<protein>
    <submittedName>
        <fullName evidence="1">Uncharacterized protein</fullName>
    </submittedName>
</protein>
<evidence type="ECO:0000313" key="2">
    <source>
        <dbReference type="Proteomes" id="UP000234855"/>
    </source>
</evidence>
<gene>
    <name evidence="1" type="ORF">Tam1G_1772</name>
</gene>
<dbReference type="Proteomes" id="UP000234855">
    <property type="component" value="Unassembled WGS sequence"/>
</dbReference>
<accession>A0A2N5IQG1</accession>
<comment type="caution">
    <text evidence="1">The sequence shown here is derived from an EMBL/GenBank/DDBJ whole genome shotgun (WGS) entry which is preliminary data.</text>
</comment>
<evidence type="ECO:0000313" key="1">
    <source>
        <dbReference type="EMBL" id="PLS24195.1"/>
    </source>
</evidence>
<proteinExistence type="predicted"/>
<dbReference type="EMBL" id="NMWV01000025">
    <property type="protein sequence ID" value="PLS24195.1"/>
    <property type="molecule type" value="Genomic_DNA"/>
</dbReference>